<dbReference type="InterPro" id="IPR002523">
    <property type="entry name" value="MgTranspt_CorA/ZnTranspt_ZntB"/>
</dbReference>
<dbReference type="InterPro" id="IPR045863">
    <property type="entry name" value="CorA_TM1_TM2"/>
</dbReference>
<feature type="transmembrane region" description="Helical" evidence="7">
    <location>
        <begin position="1022"/>
        <end position="1043"/>
    </location>
</feature>
<evidence type="ECO:0000313" key="9">
    <source>
        <dbReference type="Proteomes" id="UP001285441"/>
    </source>
</evidence>
<keyword evidence="3 7" id="KW-1133">Transmembrane helix</keyword>
<dbReference type="Gene3D" id="1.20.58.340">
    <property type="entry name" value="Magnesium transport protein CorA, transmembrane region"/>
    <property type="match status" value="1"/>
</dbReference>
<reference evidence="8" key="2">
    <citation type="submission" date="2023-06" db="EMBL/GenBank/DDBJ databases">
        <authorList>
            <consortium name="Lawrence Berkeley National Laboratory"/>
            <person name="Haridas S."/>
            <person name="Hensen N."/>
            <person name="Bonometti L."/>
            <person name="Westerberg I."/>
            <person name="Brannstrom I.O."/>
            <person name="Guillou S."/>
            <person name="Cros-Aarteil S."/>
            <person name="Calhoun S."/>
            <person name="Kuo A."/>
            <person name="Mondo S."/>
            <person name="Pangilinan J."/>
            <person name="Riley R."/>
            <person name="LaButti K."/>
            <person name="Andreopoulos B."/>
            <person name="Lipzen A."/>
            <person name="Chen C."/>
            <person name="Yanf M."/>
            <person name="Daum C."/>
            <person name="Ng V."/>
            <person name="Clum A."/>
            <person name="Steindorff A."/>
            <person name="Ohm R."/>
            <person name="Martin F."/>
            <person name="Silar P."/>
            <person name="Natvig D."/>
            <person name="Lalanne C."/>
            <person name="Gautier V."/>
            <person name="Ament-velasquez S.L."/>
            <person name="Kruys A."/>
            <person name="Hutchinson M.I."/>
            <person name="Powell A.J."/>
            <person name="Barry K."/>
            <person name="Miller A.N."/>
            <person name="Grigoriev I.V."/>
            <person name="Debuchy R."/>
            <person name="Gladieux P."/>
            <person name="Thoren M.H."/>
            <person name="Johannesson H."/>
        </authorList>
    </citation>
    <scope>NUCLEOTIDE SEQUENCE</scope>
    <source>
        <strain evidence="8">CBS 232.78</strain>
    </source>
</reference>
<proteinExistence type="predicted"/>
<dbReference type="PANTHER" id="PTHR47685:SF1">
    <property type="entry name" value="MAGNESIUM TRANSPORT PROTEIN CORA"/>
    <property type="match status" value="1"/>
</dbReference>
<feature type="region of interest" description="Disordered" evidence="6">
    <location>
        <begin position="138"/>
        <end position="159"/>
    </location>
</feature>
<feature type="compositionally biased region" description="Basic and acidic residues" evidence="6">
    <location>
        <begin position="1148"/>
        <end position="1169"/>
    </location>
</feature>
<name>A0AAE0NSS8_9PEZI</name>
<keyword evidence="9" id="KW-1185">Reference proteome</keyword>
<dbReference type="PANTHER" id="PTHR47685">
    <property type="entry name" value="MAGNESIUM TRANSPORT PROTEIN CORA"/>
    <property type="match status" value="1"/>
</dbReference>
<organism evidence="8 9">
    <name type="scientific">Podospora didyma</name>
    <dbReference type="NCBI Taxonomy" id="330526"/>
    <lineage>
        <taxon>Eukaryota</taxon>
        <taxon>Fungi</taxon>
        <taxon>Dikarya</taxon>
        <taxon>Ascomycota</taxon>
        <taxon>Pezizomycotina</taxon>
        <taxon>Sordariomycetes</taxon>
        <taxon>Sordariomycetidae</taxon>
        <taxon>Sordariales</taxon>
        <taxon>Podosporaceae</taxon>
        <taxon>Podospora</taxon>
    </lineage>
</organism>
<dbReference type="EMBL" id="JAULSW010000003">
    <property type="protein sequence ID" value="KAK3386820.1"/>
    <property type="molecule type" value="Genomic_DNA"/>
</dbReference>
<feature type="compositionally biased region" description="Polar residues" evidence="6">
    <location>
        <begin position="1236"/>
        <end position="1253"/>
    </location>
</feature>
<protein>
    <recommendedName>
        <fullName evidence="10">Ankyrin repeat protein</fullName>
    </recommendedName>
</protein>
<dbReference type="GO" id="GO:0016020">
    <property type="term" value="C:membrane"/>
    <property type="evidence" value="ECO:0007669"/>
    <property type="project" value="UniProtKB-SubCell"/>
</dbReference>
<comment type="subcellular location">
    <subcellularLocation>
        <location evidence="1">Membrane</location>
        <topology evidence="1">Multi-pass membrane protein</topology>
    </subcellularLocation>
</comment>
<evidence type="ECO:0008006" key="10">
    <source>
        <dbReference type="Google" id="ProtNLM"/>
    </source>
</evidence>
<feature type="compositionally biased region" description="Polar residues" evidence="6">
    <location>
        <begin position="1184"/>
        <end position="1195"/>
    </location>
</feature>
<reference evidence="8" key="1">
    <citation type="journal article" date="2023" name="Mol. Phylogenet. Evol.">
        <title>Genome-scale phylogeny and comparative genomics of the fungal order Sordariales.</title>
        <authorList>
            <person name="Hensen N."/>
            <person name="Bonometti L."/>
            <person name="Westerberg I."/>
            <person name="Brannstrom I.O."/>
            <person name="Guillou S."/>
            <person name="Cros-Aarteil S."/>
            <person name="Calhoun S."/>
            <person name="Haridas S."/>
            <person name="Kuo A."/>
            <person name="Mondo S."/>
            <person name="Pangilinan J."/>
            <person name="Riley R."/>
            <person name="LaButti K."/>
            <person name="Andreopoulos B."/>
            <person name="Lipzen A."/>
            <person name="Chen C."/>
            <person name="Yan M."/>
            <person name="Daum C."/>
            <person name="Ng V."/>
            <person name="Clum A."/>
            <person name="Steindorff A."/>
            <person name="Ohm R.A."/>
            <person name="Martin F."/>
            <person name="Silar P."/>
            <person name="Natvig D.O."/>
            <person name="Lalanne C."/>
            <person name="Gautier V."/>
            <person name="Ament-Velasquez S.L."/>
            <person name="Kruys A."/>
            <person name="Hutchinson M.I."/>
            <person name="Powell A.J."/>
            <person name="Barry K."/>
            <person name="Miller A.N."/>
            <person name="Grigoriev I.V."/>
            <person name="Debuchy R."/>
            <person name="Gladieux P."/>
            <person name="Hiltunen Thoren M."/>
            <person name="Johannesson H."/>
        </authorList>
    </citation>
    <scope>NUCLEOTIDE SEQUENCE</scope>
    <source>
        <strain evidence="8">CBS 232.78</strain>
    </source>
</reference>
<feature type="compositionally biased region" description="Low complexity" evidence="6">
    <location>
        <begin position="141"/>
        <end position="157"/>
    </location>
</feature>
<keyword evidence="2 7" id="KW-0812">Transmembrane</keyword>
<feature type="compositionally biased region" description="Basic residues" evidence="6">
    <location>
        <begin position="1209"/>
        <end position="1219"/>
    </location>
</feature>
<feature type="compositionally biased region" description="Low complexity" evidence="6">
    <location>
        <begin position="1220"/>
        <end position="1229"/>
    </location>
</feature>
<dbReference type="SUPFAM" id="SSF144083">
    <property type="entry name" value="Magnesium transport protein CorA, transmembrane region"/>
    <property type="match status" value="1"/>
</dbReference>
<dbReference type="Pfam" id="PF01544">
    <property type="entry name" value="CorA"/>
    <property type="match status" value="1"/>
</dbReference>
<evidence type="ECO:0000313" key="8">
    <source>
        <dbReference type="EMBL" id="KAK3386820.1"/>
    </source>
</evidence>
<dbReference type="AlphaFoldDB" id="A0AAE0NSS8"/>
<feature type="coiled-coil region" evidence="5">
    <location>
        <begin position="501"/>
        <end position="535"/>
    </location>
</feature>
<feature type="region of interest" description="Disordered" evidence="6">
    <location>
        <begin position="1133"/>
        <end position="1253"/>
    </location>
</feature>
<feature type="region of interest" description="Disordered" evidence="6">
    <location>
        <begin position="305"/>
        <end position="341"/>
    </location>
</feature>
<gene>
    <name evidence="8" type="ORF">B0H63DRAFT_520896</name>
</gene>
<keyword evidence="4 7" id="KW-0472">Membrane</keyword>
<evidence type="ECO:0000256" key="4">
    <source>
        <dbReference type="ARBA" id="ARBA00023136"/>
    </source>
</evidence>
<feature type="region of interest" description="Disordered" evidence="6">
    <location>
        <begin position="1"/>
        <end position="38"/>
    </location>
</feature>
<evidence type="ECO:0000256" key="5">
    <source>
        <dbReference type="SAM" id="Coils"/>
    </source>
</evidence>
<dbReference type="Proteomes" id="UP001285441">
    <property type="component" value="Unassembled WGS sequence"/>
</dbReference>
<comment type="caution">
    <text evidence="8">The sequence shown here is derived from an EMBL/GenBank/DDBJ whole genome shotgun (WGS) entry which is preliminary data.</text>
</comment>
<feature type="region of interest" description="Disordered" evidence="6">
    <location>
        <begin position="920"/>
        <end position="945"/>
    </location>
</feature>
<dbReference type="GO" id="GO:0046873">
    <property type="term" value="F:metal ion transmembrane transporter activity"/>
    <property type="evidence" value="ECO:0007669"/>
    <property type="project" value="InterPro"/>
</dbReference>
<evidence type="ECO:0000256" key="6">
    <source>
        <dbReference type="SAM" id="MobiDB-lite"/>
    </source>
</evidence>
<feature type="compositionally biased region" description="Polar residues" evidence="6">
    <location>
        <begin position="314"/>
        <end position="328"/>
    </location>
</feature>
<dbReference type="InterPro" id="IPR050829">
    <property type="entry name" value="CorA_MIT"/>
</dbReference>
<evidence type="ECO:0000256" key="3">
    <source>
        <dbReference type="ARBA" id="ARBA00022989"/>
    </source>
</evidence>
<keyword evidence="5" id="KW-0175">Coiled coil</keyword>
<sequence>MAPPARPAPARSKTMRPQPQTILNRRPVDRVTIDEESGPPTCLSALHHDPAYIRDHLQHYFGCIKIADRIGFWDENNDIWKHERNIEIERLRSEAGETASDESITKDATARVAKKIGSLAVSINAQYKRTEILRGALSKAPEPNAPSSSSSPGDYPVPSAPQTILTALVAPVPLPASAAIATPATPTPTVPRTPATPASPVAIAPLVQPENLVSCVEDSAKRWRNSQVYKNGIEMVNTWKTKNQGEGETVNVSRVSWSAQEERARVQDVIMKHRGVSAIDTEIADYDLERDVNAYLIQYTRPTRAENNKEVSAPTPTMTESPKVTSAATGFPGSLPSSASQSMREDHLHPIDEELTDIRFKGRFPDQRVSMSLLLENAEEPAKNILSRELCKEKDPNRIRYLHIPSNNMKWIEQVIAGYYDDKRPDLSNMNRDPPVKTRTHMLLRPQFWRGQQHGARSGVVHARHMRPLCERVSSEVNEIEDNPKNIVLFMPYMHWETDRMRNTLSKMIDAESEKQRQKNEALRFERRKKRKSERIGLEPGLKKIEHPDEKPHEHLADIVDKNSKENAKKHGILRTFTDLSGLAHKSVNPANDQIEIGPNGRLMLKNRQKHPLGQYLIDAARLYEAMSIFRDQKMLTEYLYHDPPLHPRRTLDQSYYWTLKTTKVRDRDQVVYRGTNMNLEFCHKLEPPPIQKPKHWWQKEKKDGDSEPQLRWKGHWSKTDEHGCDHCKTDIKKVSQLIMVDQLWMWVLDERTVITSFPRRYGYNKSDMSGIHKSIRTRLKSARKNQIKSVYDLALIILDECSNTFFDRTKTEDSQPQVMDIFSESIGNVTNQHTISFQHVWHWTQKASAVYRSKSKLVESSQLHVPLLDIHPEGKLQREVKDIIDELDIMIHIHRKQKEVIRRFCKHVEHILDPQGRWRDSLETSGPSHHRSIPHPADHIQKQSEREDKKEQLFWFHMQSQELLSEVDDRVDELEGLRKGAESTAKSVNDLLSLKQQQASVVQAWESVNQAEEAVRQGRSIMMFTTITIIFLPLSFMSSFFGMNNIELGSDGTQWTMWDEVKWMVPVSFLIILISVIITFSNFLRAVIWSLYTYLTAWLMVKLRLYRLWLNFSEEWNAANLMRKTEEAVERMKEDVRKAKRVRRGRKTYEARKKAEATAKNDKAPGEKTKKKQQKPKSEKNNHSNGAPPQNDNAAQLPPLEATSGNVHSRRSTRRSTGRRTGTGSNRSMIGEQQLPGSSAQPILIPQEQSQPELNLEQIATTSTSGRRIAPSAVSHV</sequence>
<evidence type="ECO:0000256" key="2">
    <source>
        <dbReference type="ARBA" id="ARBA00022692"/>
    </source>
</evidence>
<evidence type="ECO:0000256" key="1">
    <source>
        <dbReference type="ARBA" id="ARBA00004141"/>
    </source>
</evidence>
<feature type="transmembrane region" description="Helical" evidence="7">
    <location>
        <begin position="1064"/>
        <end position="1081"/>
    </location>
</feature>
<evidence type="ECO:0000256" key="7">
    <source>
        <dbReference type="SAM" id="Phobius"/>
    </source>
</evidence>
<accession>A0AAE0NSS8</accession>